<dbReference type="PROSITE" id="PS50005">
    <property type="entry name" value="TPR"/>
    <property type="match status" value="3"/>
</dbReference>
<feature type="repeat" description="TPR" evidence="1">
    <location>
        <begin position="120"/>
        <end position="153"/>
    </location>
</feature>
<reference evidence="3 4" key="1">
    <citation type="journal article" date="2016" name="Nat. Commun.">
        <title>Extremotolerant tardigrade genome and improved radiotolerance of human cultured cells by tardigrade-unique protein.</title>
        <authorList>
            <person name="Hashimoto T."/>
            <person name="Horikawa D.D."/>
            <person name="Saito Y."/>
            <person name="Kuwahara H."/>
            <person name="Kozuka-Hata H."/>
            <person name="Shin-I T."/>
            <person name="Minakuchi Y."/>
            <person name="Ohishi K."/>
            <person name="Motoyama A."/>
            <person name="Aizu T."/>
            <person name="Enomoto A."/>
            <person name="Kondo K."/>
            <person name="Tanaka S."/>
            <person name="Hara Y."/>
            <person name="Koshikawa S."/>
            <person name="Sagara H."/>
            <person name="Miura T."/>
            <person name="Yokobori S."/>
            <person name="Miyagawa K."/>
            <person name="Suzuki Y."/>
            <person name="Kubo T."/>
            <person name="Oyama M."/>
            <person name="Kohara Y."/>
            <person name="Fujiyama A."/>
            <person name="Arakawa K."/>
            <person name="Katayama T."/>
            <person name="Toyoda A."/>
            <person name="Kunieda T."/>
        </authorList>
    </citation>
    <scope>NUCLEOTIDE SEQUENCE [LARGE SCALE GENOMIC DNA]</scope>
    <source>
        <strain evidence="3 4">YOKOZUNA-1</strain>
    </source>
</reference>
<evidence type="ECO:0000256" key="1">
    <source>
        <dbReference type="PROSITE-ProRule" id="PRU00339"/>
    </source>
</evidence>
<accession>A0A1D1V703</accession>
<dbReference type="Pfam" id="PF13428">
    <property type="entry name" value="TPR_14"/>
    <property type="match status" value="1"/>
</dbReference>
<dbReference type="InterPro" id="IPR019734">
    <property type="entry name" value="TPR_rpt"/>
</dbReference>
<protein>
    <submittedName>
        <fullName evidence="3">Uncharacterized protein</fullName>
    </submittedName>
</protein>
<dbReference type="GO" id="GO:0042073">
    <property type="term" value="P:intraciliary transport"/>
    <property type="evidence" value="ECO:0007669"/>
    <property type="project" value="TreeGrafter"/>
</dbReference>
<proteinExistence type="predicted"/>
<gene>
    <name evidence="3" type="primary">RvY_08731</name>
    <name evidence="3" type="synonym">RvY_08731.2</name>
    <name evidence="3" type="ORF">RvY_08731-2</name>
</gene>
<dbReference type="Pfam" id="PF13432">
    <property type="entry name" value="TPR_16"/>
    <property type="match status" value="1"/>
</dbReference>
<dbReference type="GO" id="GO:0097546">
    <property type="term" value="C:ciliary base"/>
    <property type="evidence" value="ECO:0007669"/>
    <property type="project" value="TreeGrafter"/>
</dbReference>
<keyword evidence="4" id="KW-1185">Reference proteome</keyword>
<feature type="repeat" description="TPR" evidence="1">
    <location>
        <begin position="52"/>
        <end position="85"/>
    </location>
</feature>
<dbReference type="GO" id="GO:0036064">
    <property type="term" value="C:ciliary basal body"/>
    <property type="evidence" value="ECO:0007669"/>
    <property type="project" value="TreeGrafter"/>
</dbReference>
<dbReference type="PANTHER" id="PTHR44117">
    <property type="entry name" value="INTRAFLAGELLAR TRANSPORT PROTEIN 88 HOMOLOG"/>
    <property type="match status" value="1"/>
</dbReference>
<dbReference type="STRING" id="947166.A0A1D1V703"/>
<dbReference type="GO" id="GO:0019894">
    <property type="term" value="F:kinesin binding"/>
    <property type="evidence" value="ECO:0007669"/>
    <property type="project" value="TreeGrafter"/>
</dbReference>
<dbReference type="PANTHER" id="PTHR44117:SF1">
    <property type="entry name" value="INTRAFLAGELLAR TRANSPORT PROTEIN 88 HOMOLOG"/>
    <property type="match status" value="1"/>
</dbReference>
<evidence type="ECO:0000313" key="4">
    <source>
        <dbReference type="Proteomes" id="UP000186922"/>
    </source>
</evidence>
<evidence type="ECO:0000313" key="3">
    <source>
        <dbReference type="EMBL" id="GAU97434.1"/>
    </source>
</evidence>
<dbReference type="SUPFAM" id="SSF48452">
    <property type="entry name" value="TPR-like"/>
    <property type="match status" value="1"/>
</dbReference>
<dbReference type="GO" id="GO:0005814">
    <property type="term" value="C:centriole"/>
    <property type="evidence" value="ECO:0007669"/>
    <property type="project" value="TreeGrafter"/>
</dbReference>
<dbReference type="GO" id="GO:0097730">
    <property type="term" value="C:non-motile cilium"/>
    <property type="evidence" value="ECO:0007669"/>
    <property type="project" value="TreeGrafter"/>
</dbReference>
<feature type="region of interest" description="Disordered" evidence="2">
    <location>
        <begin position="351"/>
        <end position="394"/>
    </location>
</feature>
<name>A0A1D1V703_RAMVA</name>
<dbReference type="InterPro" id="IPR011990">
    <property type="entry name" value="TPR-like_helical_dom_sf"/>
</dbReference>
<evidence type="ECO:0000256" key="2">
    <source>
        <dbReference type="SAM" id="MobiDB-lite"/>
    </source>
</evidence>
<feature type="repeat" description="TPR" evidence="1">
    <location>
        <begin position="188"/>
        <end position="221"/>
    </location>
</feature>
<dbReference type="OrthoDB" id="1926212at2759"/>
<sequence length="394" mass="44187">MEILSSHDRDEEEDVFRSQYCDLLCFLTFHRNNVQEAREFAKRSYASNKLSLQACTNLGSVEYAEANYAEALHYFQEAAMLNSADFRSSYYAGMALKGLGNPQDAMTIFQKLYSAHGQRPTVLFQIAQLYEEAEQFAEAFAFFEKIFALYPGEPLVLQRLGQLAHKLGDTGAALWYYNESHRVCPTNLEVLNWLGRFFVTSQFPEKAITYFAQAADLEPQTAKWGLLMANAMRRAGHLTDAYNAFVDLHHRFPDNIDCLKLLIRMSQELQVAPTDIAKYQKELQFVFRQGSSVEAAPVSRASTASITQNFGDGRLTTGRKATSGLPTSDYQSLKNVSLDLDDSDLAAFAEVRPPTASTRNMPKLARPPTGRNKPVQDDEDIATAGILPGFPSHR</sequence>
<organism evidence="3 4">
    <name type="scientific">Ramazzottius varieornatus</name>
    <name type="common">Water bear</name>
    <name type="synonym">Tardigrade</name>
    <dbReference type="NCBI Taxonomy" id="947166"/>
    <lineage>
        <taxon>Eukaryota</taxon>
        <taxon>Metazoa</taxon>
        <taxon>Ecdysozoa</taxon>
        <taxon>Tardigrada</taxon>
        <taxon>Eutardigrada</taxon>
        <taxon>Parachela</taxon>
        <taxon>Hypsibioidea</taxon>
        <taxon>Ramazzottiidae</taxon>
        <taxon>Ramazzottius</taxon>
    </lineage>
</organism>
<dbReference type="Gene3D" id="1.25.40.10">
    <property type="entry name" value="Tetratricopeptide repeat domain"/>
    <property type="match status" value="1"/>
</dbReference>
<dbReference type="Proteomes" id="UP000186922">
    <property type="component" value="Unassembled WGS sequence"/>
</dbReference>
<comment type="caution">
    <text evidence="3">The sequence shown here is derived from an EMBL/GenBank/DDBJ whole genome shotgun (WGS) entry which is preliminary data.</text>
</comment>
<dbReference type="AlphaFoldDB" id="A0A1D1V703"/>
<keyword evidence="1" id="KW-0802">TPR repeat</keyword>
<dbReference type="GO" id="GO:1905515">
    <property type="term" value="P:non-motile cilium assembly"/>
    <property type="evidence" value="ECO:0007669"/>
    <property type="project" value="TreeGrafter"/>
</dbReference>
<dbReference type="SMART" id="SM00028">
    <property type="entry name" value="TPR"/>
    <property type="match status" value="4"/>
</dbReference>
<dbReference type="EMBL" id="BDGG01000004">
    <property type="protein sequence ID" value="GAU97434.1"/>
    <property type="molecule type" value="Genomic_DNA"/>
</dbReference>